<dbReference type="EMBL" id="SNRY01002549">
    <property type="protein sequence ID" value="KAA6324545.1"/>
    <property type="molecule type" value="Genomic_DNA"/>
</dbReference>
<feature type="transmembrane region" description="Helical" evidence="7">
    <location>
        <begin position="179"/>
        <end position="196"/>
    </location>
</feature>
<keyword evidence="5 7" id="KW-1133">Transmembrane helix</keyword>
<feature type="transmembrane region" description="Helical" evidence="7">
    <location>
        <begin position="117"/>
        <end position="139"/>
    </location>
</feature>
<feature type="transmembrane region" description="Helical" evidence="7">
    <location>
        <begin position="44"/>
        <end position="70"/>
    </location>
</feature>
<feature type="transmembrane region" description="Helical" evidence="7">
    <location>
        <begin position="259"/>
        <end position="278"/>
    </location>
</feature>
<keyword evidence="3" id="KW-1003">Cell membrane</keyword>
<evidence type="ECO:0000256" key="7">
    <source>
        <dbReference type="SAM" id="Phobius"/>
    </source>
</evidence>
<feature type="transmembrane region" description="Helical" evidence="7">
    <location>
        <begin position="356"/>
        <end position="376"/>
    </location>
</feature>
<dbReference type="PANTHER" id="PTHR30250:SF10">
    <property type="entry name" value="LIPOPOLYSACCHARIDE BIOSYNTHESIS PROTEIN WZXC"/>
    <property type="match status" value="1"/>
</dbReference>
<organism evidence="8">
    <name type="scientific">termite gut metagenome</name>
    <dbReference type="NCBI Taxonomy" id="433724"/>
    <lineage>
        <taxon>unclassified sequences</taxon>
        <taxon>metagenomes</taxon>
        <taxon>organismal metagenomes</taxon>
    </lineage>
</organism>
<feature type="transmembrane region" description="Helical" evidence="7">
    <location>
        <begin position="151"/>
        <end position="173"/>
    </location>
</feature>
<dbReference type="CDD" id="cd13127">
    <property type="entry name" value="MATE_tuaB_like"/>
    <property type="match status" value="1"/>
</dbReference>
<dbReference type="Pfam" id="PF13440">
    <property type="entry name" value="Polysacc_synt_3"/>
    <property type="match status" value="1"/>
</dbReference>
<feature type="transmembrane region" description="Helical" evidence="7">
    <location>
        <begin position="12"/>
        <end position="38"/>
    </location>
</feature>
<sequence>MGKQSLKEKTANGLFWGGLSNGVQQLISLVFGIFLARILTADDYGMVGMLTIFSLIASTIQESGFTAALTNKQNIKHEDYNAVFWFSTFSGIALYIALFFCAPLIADFYNTPAITSLARFLFLGFAISATGIAHNAILFRNLRVKEKTKTDIAAVLVSGSIGVTMALSGMSYWGIATQQIVYVFVVTVLRWHFSAWRPTFQIDFRPLKSMLSFSSKLLLTHIIAQINANIFSVLLGKYYSKKDVGFYTQGNKWMMMGHLLIASTINTIAQPVFSQVVNDKQRQVQVFQKLFCFIAFVSFPAMLGLAFISEEFILIAIGDKWLPSVPILQLLCIVGAIWPFTNLYSQVIISKGKSNIYFWINLCFGISQILIALLTLRYGVLWLIRIYVLEYMVLLFVWQCVIKKQIGFKHQTMIKELSVYLFSTLLAFVITYGITLSIHNLYLLLISKISIAAIIYIGIMKIGRSVVLDECIAFVRSKLKHDSGGL</sequence>
<name>A0A5J4QT51_9ZZZZ</name>
<evidence type="ECO:0000256" key="2">
    <source>
        <dbReference type="ARBA" id="ARBA00007430"/>
    </source>
</evidence>
<gene>
    <name evidence="8" type="ORF">EZS27_026137</name>
</gene>
<feature type="transmembrane region" description="Helical" evidence="7">
    <location>
        <begin position="290"/>
        <end position="309"/>
    </location>
</feature>
<comment type="similarity">
    <text evidence="2">Belongs to the polysaccharide synthase family.</text>
</comment>
<keyword evidence="4 7" id="KW-0812">Transmembrane</keyword>
<accession>A0A5J4QT51</accession>
<evidence type="ECO:0000256" key="5">
    <source>
        <dbReference type="ARBA" id="ARBA00022989"/>
    </source>
</evidence>
<comment type="subcellular location">
    <subcellularLocation>
        <location evidence="1">Cell membrane</location>
        <topology evidence="1">Multi-pass membrane protein</topology>
    </subcellularLocation>
</comment>
<comment type="caution">
    <text evidence="8">The sequence shown here is derived from an EMBL/GenBank/DDBJ whole genome shotgun (WGS) entry which is preliminary data.</text>
</comment>
<evidence type="ECO:0000313" key="8">
    <source>
        <dbReference type="EMBL" id="KAA6324545.1"/>
    </source>
</evidence>
<proteinExistence type="inferred from homology"/>
<evidence type="ECO:0000256" key="3">
    <source>
        <dbReference type="ARBA" id="ARBA00022475"/>
    </source>
</evidence>
<keyword evidence="6 7" id="KW-0472">Membrane</keyword>
<reference evidence="8" key="1">
    <citation type="submission" date="2019-03" db="EMBL/GenBank/DDBJ databases">
        <title>Single cell metagenomics reveals metabolic interactions within the superorganism composed of flagellate Streblomastix strix and complex community of Bacteroidetes bacteria on its surface.</title>
        <authorList>
            <person name="Treitli S.C."/>
            <person name="Kolisko M."/>
            <person name="Husnik F."/>
            <person name="Keeling P."/>
            <person name="Hampl V."/>
        </authorList>
    </citation>
    <scope>NUCLEOTIDE SEQUENCE</scope>
    <source>
        <strain evidence="8">STM</strain>
    </source>
</reference>
<dbReference type="PANTHER" id="PTHR30250">
    <property type="entry name" value="PST FAMILY PREDICTED COLANIC ACID TRANSPORTER"/>
    <property type="match status" value="1"/>
</dbReference>
<protein>
    <submittedName>
        <fullName evidence="8">Teichuronic acid biosynthesis protein TuaB</fullName>
    </submittedName>
</protein>
<dbReference type="InterPro" id="IPR050833">
    <property type="entry name" value="Poly_Biosynth_Transport"/>
</dbReference>
<evidence type="ECO:0000256" key="1">
    <source>
        <dbReference type="ARBA" id="ARBA00004651"/>
    </source>
</evidence>
<feature type="transmembrane region" description="Helical" evidence="7">
    <location>
        <begin position="217"/>
        <end position="239"/>
    </location>
</feature>
<feature type="transmembrane region" description="Helical" evidence="7">
    <location>
        <begin position="382"/>
        <end position="402"/>
    </location>
</feature>
<dbReference type="AlphaFoldDB" id="A0A5J4QT51"/>
<feature type="transmembrane region" description="Helical" evidence="7">
    <location>
        <begin position="82"/>
        <end position="105"/>
    </location>
</feature>
<feature type="transmembrane region" description="Helical" evidence="7">
    <location>
        <begin position="414"/>
        <end position="435"/>
    </location>
</feature>
<feature type="transmembrane region" description="Helical" evidence="7">
    <location>
        <begin position="321"/>
        <end position="344"/>
    </location>
</feature>
<evidence type="ECO:0000256" key="4">
    <source>
        <dbReference type="ARBA" id="ARBA00022692"/>
    </source>
</evidence>
<evidence type="ECO:0000256" key="6">
    <source>
        <dbReference type="ARBA" id="ARBA00023136"/>
    </source>
</evidence>
<dbReference type="GO" id="GO:0005886">
    <property type="term" value="C:plasma membrane"/>
    <property type="evidence" value="ECO:0007669"/>
    <property type="project" value="UniProtKB-SubCell"/>
</dbReference>